<dbReference type="PANTHER" id="PTHR43586:SF21">
    <property type="entry name" value="PYRIDOXAL PHOSPHATE (PLP)-DEPENDENT ASPARTATE AMINOTRANSFERASE SUPERFAMILY"/>
    <property type="match status" value="1"/>
</dbReference>
<dbReference type="InterPro" id="IPR015424">
    <property type="entry name" value="PyrdxlP-dep_Trfase"/>
</dbReference>
<dbReference type="SUPFAM" id="SSF53383">
    <property type="entry name" value="PLP-dependent transferases"/>
    <property type="match status" value="1"/>
</dbReference>
<keyword evidence="2" id="KW-0032">Aminotransferase</keyword>
<dbReference type="Pfam" id="PF00266">
    <property type="entry name" value="Aminotran_5"/>
    <property type="match status" value="1"/>
</dbReference>
<accession>A0A8T4IS06</accession>
<dbReference type="Gene3D" id="3.40.640.10">
    <property type="entry name" value="Type I PLP-dependent aspartate aminotransferase-like (Major domain)"/>
    <property type="match status" value="1"/>
</dbReference>
<name>A0A8T4IS06_9ACTN</name>
<reference evidence="2" key="1">
    <citation type="submission" date="2021-04" db="EMBL/GenBank/DDBJ databases">
        <title>Sequencing of actinobacteria type strains.</title>
        <authorList>
            <person name="Nguyen G.-S."/>
            <person name="Wentzel A."/>
        </authorList>
    </citation>
    <scope>NUCLEOTIDE SEQUENCE</scope>
    <source>
        <strain evidence="2">DSM 42095</strain>
    </source>
</reference>
<dbReference type="Gene3D" id="3.90.1150.10">
    <property type="entry name" value="Aspartate Aminotransferase, domain 1"/>
    <property type="match status" value="1"/>
</dbReference>
<dbReference type="PANTHER" id="PTHR43586">
    <property type="entry name" value="CYSTEINE DESULFURASE"/>
    <property type="match status" value="1"/>
</dbReference>
<dbReference type="Proteomes" id="UP000675554">
    <property type="component" value="Unassembled WGS sequence"/>
</dbReference>
<gene>
    <name evidence="2" type="ORF">KDA82_16035</name>
</gene>
<keyword evidence="3" id="KW-1185">Reference proteome</keyword>
<dbReference type="GO" id="GO:0008483">
    <property type="term" value="F:transaminase activity"/>
    <property type="evidence" value="ECO:0007669"/>
    <property type="project" value="UniProtKB-KW"/>
</dbReference>
<evidence type="ECO:0000313" key="3">
    <source>
        <dbReference type="Proteomes" id="UP000675554"/>
    </source>
</evidence>
<organism evidence="2 3">
    <name type="scientific">Streptomyces daliensis</name>
    <dbReference type="NCBI Taxonomy" id="299421"/>
    <lineage>
        <taxon>Bacteria</taxon>
        <taxon>Bacillati</taxon>
        <taxon>Actinomycetota</taxon>
        <taxon>Actinomycetes</taxon>
        <taxon>Kitasatosporales</taxon>
        <taxon>Streptomycetaceae</taxon>
        <taxon>Streptomyces</taxon>
    </lineage>
</organism>
<comment type="caution">
    <text evidence="2">The sequence shown here is derived from an EMBL/GenBank/DDBJ whole genome shotgun (WGS) entry which is preliminary data.</text>
</comment>
<evidence type="ECO:0000313" key="2">
    <source>
        <dbReference type="EMBL" id="MBR7674498.1"/>
    </source>
</evidence>
<dbReference type="InterPro" id="IPR000192">
    <property type="entry name" value="Aminotrans_V_dom"/>
</dbReference>
<evidence type="ECO:0000259" key="1">
    <source>
        <dbReference type="Pfam" id="PF00266"/>
    </source>
</evidence>
<feature type="domain" description="Aminotransferase class V" evidence="1">
    <location>
        <begin position="121"/>
        <end position="330"/>
    </location>
</feature>
<protein>
    <submittedName>
        <fullName evidence="2">Aminotransferase class V-fold PLP-dependent enzyme</fullName>
    </submittedName>
</protein>
<dbReference type="EMBL" id="JAGSMN010000349">
    <property type="protein sequence ID" value="MBR7674498.1"/>
    <property type="molecule type" value="Genomic_DNA"/>
</dbReference>
<dbReference type="InterPro" id="IPR015421">
    <property type="entry name" value="PyrdxlP-dep_Trfase_major"/>
</dbReference>
<keyword evidence="2" id="KW-0808">Transferase</keyword>
<proteinExistence type="predicted"/>
<dbReference type="InterPro" id="IPR015422">
    <property type="entry name" value="PyrdxlP-dep_Trfase_small"/>
</dbReference>
<sequence>MDNRIATLRAAEFAPGTTYLNTASSGLLPARAADPLRAAVTRMAAGTLDMVATFAAVDRARAAFGRLAGVPVERVAVGTAVSTHVGMIAASLPTGAEVLVAEGDFSSVVNPFTVRGDLKLRTAPLESLADAVDAGTALIAVSAVQSADGRIADLAAIREAAREAGARTLIDTTQATGWLPLSAAAFDYTVCGAYKWLLCPRGTSFLTVSEEARESGALLPLHAGWVAAELPWESCYGPISRLAPDARRFDESVPFLPYLGAEHALSLVEELGQEAIGAHNRALAARFREGLRGLGYEPVREDSAIVAVPGLGHAAERLSAADVKIAVRDGNLRVAFHLYNTDGDVSRVLDLLAP</sequence>
<dbReference type="AlphaFoldDB" id="A0A8T4IS06"/>